<evidence type="ECO:0000256" key="1">
    <source>
        <dbReference type="SAM" id="Coils"/>
    </source>
</evidence>
<keyword evidence="1" id="KW-0175">Coiled coil</keyword>
<dbReference type="KEGG" id="apn:Asphe3_10160"/>
<dbReference type="EMBL" id="CP002379">
    <property type="protein sequence ID" value="ADX72201.1"/>
    <property type="molecule type" value="Genomic_DNA"/>
</dbReference>
<dbReference type="HOGENOM" id="CLU_406919_0_0_11"/>
<accession>F0M3I2</accession>
<sequence length="675" mass="73857">MERTIDDLTEVGEVHRTPHAFYSDSLKIPTPKAKLAAVQAVMEAFSFDRFDAETLVSAAADVSQIRDAVRRVRYARRGAVSVSYIELDVVTWRIVPSPENIRFEDSRVRTLSLQSRFSSLPDAKPVLTFETASGADLGSRLDNEADLIYEVNEHAATIADRGIETPGLLSVARIISDDKNTVGVLDSTDGFGRTVGAHRALGITASEALWKFTNDVDSLALRRDLVKLKVNPHNREDRIGEHLSEDNRRKLRASVMIRAQIIVGFSSVGTSSTVEPRFDQIRRTLVGHIHIEPPKPFALGTQYAIKATAAVQALDANGSLPEVDGFVPEEISAVFTGTSNVVHPIQQVLKDGRDALLADEVFVLSLEALRGRGGSVHKRSRIINGAIRELTGQTPSPSDRTMIAADLALRLGELAVGTVKEDKTYESRRSAVERAIRGKIFNDISLIRNSVPDLLDAALAEVEEDLSNVSPHPHCAVLAGLGLYHMVGMPNRRLLERATKKDSADQGYISEPNVVMDSLASKKRGLKQLAQIIFDGRAGRLPQELPLDQEPTDAVFQDGNLATAASIRQTAGMAPVDIVPVTPSRRLLISVGDLKSQIQQLSDRIEAIEAIRDETSESQVSLISERGAALAEEVSEMQRITFKLHRWNEILSELAETAAREAAQADLDALDLLDR</sequence>
<organism evidence="2 3">
    <name type="scientific">Pseudarthrobacter phenanthrenivorans (strain DSM 18606 / JCM 16027 / LMG 23796 / Sphe3)</name>
    <name type="common">Arthrobacter phenanthrenivorans</name>
    <dbReference type="NCBI Taxonomy" id="930171"/>
    <lineage>
        <taxon>Bacteria</taxon>
        <taxon>Bacillati</taxon>
        <taxon>Actinomycetota</taxon>
        <taxon>Actinomycetes</taxon>
        <taxon>Micrococcales</taxon>
        <taxon>Micrococcaceae</taxon>
        <taxon>Pseudarthrobacter</taxon>
    </lineage>
</organism>
<evidence type="ECO:0000313" key="2">
    <source>
        <dbReference type="EMBL" id="ADX72201.1"/>
    </source>
</evidence>
<dbReference type="OrthoDB" id="4302161at2"/>
<proteinExistence type="predicted"/>
<dbReference type="AlphaFoldDB" id="F0M3I2"/>
<dbReference type="Proteomes" id="UP000008639">
    <property type="component" value="Chromosome"/>
</dbReference>
<reference evidence="2 3" key="1">
    <citation type="journal article" date="2011" name="Stand. Genomic Sci.">
        <title>Complete genome sequence of Arthrobacter phenanthrenivorans type strain (Sphe3).</title>
        <authorList>
            <person name="Kallimanis A."/>
            <person name="Labutti K.M."/>
            <person name="Lapidus A."/>
            <person name="Clum A."/>
            <person name="Lykidis A."/>
            <person name="Mavromatis K."/>
            <person name="Pagani I."/>
            <person name="Liolios K."/>
            <person name="Ivanova N."/>
            <person name="Goodwin L."/>
            <person name="Pitluck S."/>
            <person name="Chen A."/>
            <person name="Palaniappan K."/>
            <person name="Markowitz V."/>
            <person name="Bristow J."/>
            <person name="Velentzas A.D."/>
            <person name="Perisynakis A."/>
            <person name="Ouzounis C.C."/>
            <person name="Kyrpides N.C."/>
            <person name="Koukkou A.I."/>
            <person name="Drainas C."/>
        </authorList>
    </citation>
    <scope>NUCLEOTIDE SEQUENCE [LARGE SCALE GENOMIC DNA]</scope>
    <source>
        <strain evidence="3">DSM 18606 / JCM 16027 / LMG 23796 / Sphe3</strain>
    </source>
</reference>
<feature type="coiled-coil region" evidence="1">
    <location>
        <begin position="591"/>
        <end position="618"/>
    </location>
</feature>
<dbReference type="RefSeq" id="WP_013600141.1">
    <property type="nucleotide sequence ID" value="NC_015145.1"/>
</dbReference>
<gene>
    <name evidence="2" type="ordered locus">Asphe3_10160</name>
</gene>
<name>F0M3I2_PSEPM</name>
<protein>
    <submittedName>
        <fullName evidence="2">Uncharacterized protein</fullName>
    </submittedName>
</protein>
<evidence type="ECO:0000313" key="3">
    <source>
        <dbReference type="Proteomes" id="UP000008639"/>
    </source>
</evidence>